<keyword evidence="2" id="KW-1003">Cell membrane</keyword>
<evidence type="ECO:0000256" key="2">
    <source>
        <dbReference type="ARBA" id="ARBA00022475"/>
    </source>
</evidence>
<evidence type="ECO:0000313" key="10">
    <source>
        <dbReference type="Proteomes" id="UP000527860"/>
    </source>
</evidence>
<protein>
    <submittedName>
        <fullName evidence="7">Cytochrome C oxidase assembly protein</fullName>
    </submittedName>
    <submittedName>
        <fullName evidence="8">Cytochrome c oxidase assembly factor CtaG</fullName>
    </submittedName>
</protein>
<dbReference type="InterPro" id="IPR014108">
    <property type="entry name" value="Caa3-assmbl_CtaG"/>
</dbReference>
<dbReference type="Proteomes" id="UP000527860">
    <property type="component" value="Unassembled WGS sequence"/>
</dbReference>
<feature type="transmembrane region" description="Helical" evidence="6">
    <location>
        <begin position="266"/>
        <end position="285"/>
    </location>
</feature>
<feature type="transmembrane region" description="Helical" evidence="6">
    <location>
        <begin position="186"/>
        <end position="210"/>
    </location>
</feature>
<dbReference type="STRING" id="45670.SN16_06125"/>
<evidence type="ECO:0000313" key="7">
    <source>
        <dbReference type="EMBL" id="KIH71129.1"/>
    </source>
</evidence>
<evidence type="ECO:0000256" key="6">
    <source>
        <dbReference type="SAM" id="Phobius"/>
    </source>
</evidence>
<feature type="transmembrane region" description="Helical" evidence="6">
    <location>
        <begin position="126"/>
        <end position="145"/>
    </location>
</feature>
<dbReference type="RefSeq" id="WP_040105725.1">
    <property type="nucleotide sequence ID" value="NZ_JABEVU030000001.1"/>
</dbReference>
<feature type="transmembrane region" description="Helical" evidence="6">
    <location>
        <begin position="12"/>
        <end position="34"/>
    </location>
</feature>
<evidence type="ECO:0000256" key="5">
    <source>
        <dbReference type="ARBA" id="ARBA00023136"/>
    </source>
</evidence>
<dbReference type="GeneID" id="77845129"/>
<name>A0A0C2HHK1_9STAP</name>
<gene>
    <name evidence="8" type="primary">ctaG</name>
    <name evidence="8" type="ORF">F7P68_0007470</name>
    <name evidence="7" type="ORF">SN16_06125</name>
</gene>
<reference evidence="7 9" key="1">
    <citation type="submission" date="2015-01" db="EMBL/GenBank/DDBJ databases">
        <title>Genome sequences of high lactate-tolerant strain Salinicoccus roseus W12 with industrial interest.</title>
        <authorList>
            <person name="Wang H."/>
            <person name="Yu B."/>
        </authorList>
    </citation>
    <scope>NUCLEOTIDE SEQUENCE [LARGE SCALE GENOMIC DNA]</scope>
    <source>
        <strain evidence="7 9">W12</strain>
    </source>
</reference>
<reference evidence="8" key="2">
    <citation type="submission" date="2020-04" db="EMBL/GenBank/DDBJ databases">
        <authorList>
            <person name="Tanveer F."/>
            <person name="Xie Y."/>
            <person name="Shinwari Z.K."/>
        </authorList>
    </citation>
    <scope>NUCLEOTIDE SEQUENCE</scope>
    <source>
        <strain evidence="8">MOSEL-ME25</strain>
    </source>
</reference>
<dbReference type="InterPro" id="IPR019108">
    <property type="entry name" value="Caa3_assmbl_CtaG-rel"/>
</dbReference>
<dbReference type="Pfam" id="PF09678">
    <property type="entry name" value="Caa3_CtaG"/>
    <property type="match status" value="1"/>
</dbReference>
<sequence length="317" mass="36526">MENLSSISIFGFIANWSPYFLAFTVFLTVAYFLITKKWYDNFEGGRPLRNKEAMIFLTSMILLYAMYGSPVDILSHILFSFHMLQMAVVFLLIAPLMYFAIPEYLWSYFVGLPVVKQFFAIAKKPLIPLILFNGIFSIYHLPVVLDFLKQSGMLHSAFNVLLFALALLMFYPIFNRVEPQERHMGGLFKLLYIFGIGALLTPACGLIIFAEQPLYRTYTDGDAWLAAMELCVPSGVLDGLKGQGLISGPEYFTNTTPIMDQQTGGIIMKVLQEVFFGFMLGYIFFNWYRNERKDEDEVTRRSVEEARLQKELFNQYR</sequence>
<dbReference type="GO" id="GO:0005886">
    <property type="term" value="C:plasma membrane"/>
    <property type="evidence" value="ECO:0007669"/>
    <property type="project" value="UniProtKB-SubCell"/>
</dbReference>
<comment type="subcellular location">
    <subcellularLocation>
        <location evidence="1">Cell membrane</location>
        <topology evidence="1">Multi-pass membrane protein</topology>
    </subcellularLocation>
</comment>
<organism evidence="7 9">
    <name type="scientific">Salinicoccus roseus</name>
    <dbReference type="NCBI Taxonomy" id="45670"/>
    <lineage>
        <taxon>Bacteria</taxon>
        <taxon>Bacillati</taxon>
        <taxon>Bacillota</taxon>
        <taxon>Bacilli</taxon>
        <taxon>Bacillales</taxon>
        <taxon>Staphylococcaceae</taxon>
        <taxon>Salinicoccus</taxon>
    </lineage>
</organism>
<evidence type="ECO:0000256" key="1">
    <source>
        <dbReference type="ARBA" id="ARBA00004651"/>
    </source>
</evidence>
<feature type="transmembrane region" description="Helical" evidence="6">
    <location>
        <begin position="157"/>
        <end position="174"/>
    </location>
</feature>
<dbReference type="EMBL" id="JXII01000004">
    <property type="protein sequence ID" value="KIH71129.1"/>
    <property type="molecule type" value="Genomic_DNA"/>
</dbReference>
<dbReference type="EMBL" id="JABEVU030000001">
    <property type="protein sequence ID" value="MDB0580367.1"/>
    <property type="molecule type" value="Genomic_DNA"/>
</dbReference>
<keyword evidence="4 6" id="KW-1133">Transmembrane helix</keyword>
<comment type="caution">
    <text evidence="7">The sequence shown here is derived from an EMBL/GenBank/DDBJ whole genome shotgun (WGS) entry which is preliminary data.</text>
</comment>
<proteinExistence type="predicted"/>
<feature type="transmembrane region" description="Helical" evidence="6">
    <location>
        <begin position="55"/>
        <end position="78"/>
    </location>
</feature>
<evidence type="ECO:0000256" key="3">
    <source>
        <dbReference type="ARBA" id="ARBA00022692"/>
    </source>
</evidence>
<dbReference type="OrthoDB" id="128422at2"/>
<evidence type="ECO:0000313" key="8">
    <source>
        <dbReference type="EMBL" id="MDB0580367.1"/>
    </source>
</evidence>
<keyword evidence="10" id="KW-1185">Reference proteome</keyword>
<evidence type="ECO:0000313" key="9">
    <source>
        <dbReference type="Proteomes" id="UP000031546"/>
    </source>
</evidence>
<reference evidence="8" key="3">
    <citation type="submission" date="2022-12" db="EMBL/GenBank/DDBJ databases">
        <title>Genome analysis and biological profiling of marine Salinicoccus roseus MOSEL-ME25.</title>
        <authorList>
            <person name="Mirza F.T."/>
            <person name="Xie Y."/>
            <person name="Shinwari Z.K."/>
        </authorList>
    </citation>
    <scope>NUCLEOTIDE SEQUENCE</scope>
    <source>
        <strain evidence="8">MOSEL-ME25</strain>
    </source>
</reference>
<evidence type="ECO:0000256" key="4">
    <source>
        <dbReference type="ARBA" id="ARBA00022989"/>
    </source>
</evidence>
<dbReference type="NCBIfam" id="TIGR02737">
    <property type="entry name" value="caa3_CtaG"/>
    <property type="match status" value="1"/>
</dbReference>
<dbReference type="AlphaFoldDB" id="A0A0C2HHK1"/>
<keyword evidence="5 6" id="KW-0472">Membrane</keyword>
<feature type="transmembrane region" description="Helical" evidence="6">
    <location>
        <begin position="84"/>
        <end position="106"/>
    </location>
</feature>
<keyword evidence="3 6" id="KW-0812">Transmembrane</keyword>
<dbReference type="Proteomes" id="UP000031546">
    <property type="component" value="Unassembled WGS sequence"/>
</dbReference>
<accession>A0A0C2HHK1</accession>